<reference evidence="1" key="1">
    <citation type="submission" date="2020-10" db="EMBL/GenBank/DDBJ databases">
        <authorList>
            <person name="Gilroy R."/>
        </authorList>
    </citation>
    <scope>NUCLEOTIDE SEQUENCE</scope>
    <source>
        <strain evidence="1">B3-4054</strain>
    </source>
</reference>
<dbReference type="AlphaFoldDB" id="A0A9D9ENA9"/>
<proteinExistence type="predicted"/>
<name>A0A9D9ENA9_9SPIR</name>
<evidence type="ECO:0000313" key="2">
    <source>
        <dbReference type="Proteomes" id="UP000823616"/>
    </source>
</evidence>
<reference evidence="1" key="2">
    <citation type="journal article" date="2021" name="PeerJ">
        <title>Extensive microbial diversity within the chicken gut microbiome revealed by metagenomics and culture.</title>
        <authorList>
            <person name="Gilroy R."/>
            <person name="Ravi A."/>
            <person name="Getino M."/>
            <person name="Pursley I."/>
            <person name="Horton D.L."/>
            <person name="Alikhan N.F."/>
            <person name="Baker D."/>
            <person name="Gharbi K."/>
            <person name="Hall N."/>
            <person name="Watson M."/>
            <person name="Adriaenssens E.M."/>
            <person name="Foster-Nyarko E."/>
            <person name="Jarju S."/>
            <person name="Secka A."/>
            <person name="Antonio M."/>
            <person name="Oren A."/>
            <person name="Chaudhuri R.R."/>
            <person name="La Ragione R."/>
            <person name="Hildebrand F."/>
            <person name="Pallen M.J."/>
        </authorList>
    </citation>
    <scope>NUCLEOTIDE SEQUENCE</scope>
    <source>
        <strain evidence="1">B3-4054</strain>
    </source>
</reference>
<accession>A0A9D9ENA9</accession>
<dbReference type="EMBL" id="JADIMS010000019">
    <property type="protein sequence ID" value="MBO8449711.1"/>
    <property type="molecule type" value="Genomic_DNA"/>
</dbReference>
<dbReference type="Pfam" id="PF06245">
    <property type="entry name" value="DUF1015"/>
    <property type="match status" value="1"/>
</dbReference>
<dbReference type="Proteomes" id="UP000823616">
    <property type="component" value="Unassembled WGS sequence"/>
</dbReference>
<dbReference type="PANTHER" id="PTHR36454:SF1">
    <property type="entry name" value="DUF1015 DOMAIN-CONTAINING PROTEIN"/>
    <property type="match status" value="1"/>
</dbReference>
<protein>
    <submittedName>
        <fullName evidence="1">DUF1015 domain-containing protein</fullName>
    </submittedName>
</protein>
<comment type="caution">
    <text evidence="1">The sequence shown here is derived from an EMBL/GenBank/DDBJ whole genome shotgun (WGS) entry which is preliminary data.</text>
</comment>
<sequence length="447" mass="48015">MNTDALFTGLPVTVPDVLIPNTETDLKKWAVIACDQYTQDREYWEKAAAFVGGSPSALHLILPEVYLGDKDKAGRISAIKKTMAAYLRDGVFAPPVHGLLAIERTLSGGRIRKGLLCAVDLERYDWRPEAKAEIRATEETIADRIPPRMEIRRGAALESPHIMLLANDPGRTFVEAAGELAKAESGGRPLYATELMAGGGAVTAWKLTGRAGLEQVQRALTALAAQNTAPDGSRFLFAAGDGNHSLATAKAVWEERKKNGAPAGHPAQYALVEIVNLYDGGLTFEPIHRALFGVTLSELVRAVAAQTGGAVQKAESFSAAQAAAESENHAGNGTRKTFVFAQNEEAVLLRTENPALGPSILQPVLDGFLRSHPGADIDYIHGTAEAGRLSSRNHAAVVLMPPISKDGFFPTVAEKGSLPRKSFSMGEADEKRFYLECRKIILPEENG</sequence>
<dbReference type="InterPro" id="IPR008323">
    <property type="entry name" value="UCP033563"/>
</dbReference>
<organism evidence="1 2">
    <name type="scientific">Candidatus Avitreponema avistercoris</name>
    <dbReference type="NCBI Taxonomy" id="2840705"/>
    <lineage>
        <taxon>Bacteria</taxon>
        <taxon>Pseudomonadati</taxon>
        <taxon>Spirochaetota</taxon>
        <taxon>Spirochaetia</taxon>
        <taxon>Spirochaetales</taxon>
        <taxon>Candidatus Avitreponema</taxon>
    </lineage>
</organism>
<dbReference type="PANTHER" id="PTHR36454">
    <property type="entry name" value="LMO2823 PROTEIN"/>
    <property type="match status" value="1"/>
</dbReference>
<evidence type="ECO:0000313" key="1">
    <source>
        <dbReference type="EMBL" id="MBO8449711.1"/>
    </source>
</evidence>
<gene>
    <name evidence="1" type="ORF">IAA96_01240</name>
</gene>